<evidence type="ECO:0000256" key="1">
    <source>
        <dbReference type="ARBA" id="ARBA00004141"/>
    </source>
</evidence>
<protein>
    <recommendedName>
        <fullName evidence="10">ML-like domain-containing protein</fullName>
    </recommendedName>
</protein>
<evidence type="ECO:0000313" key="11">
    <source>
        <dbReference type="EMBL" id="OQD65327.1"/>
    </source>
</evidence>
<dbReference type="GO" id="GO:0055085">
    <property type="term" value="P:transmembrane transport"/>
    <property type="evidence" value="ECO:0007669"/>
    <property type="project" value="TreeGrafter"/>
</dbReference>
<evidence type="ECO:0000256" key="5">
    <source>
        <dbReference type="ARBA" id="ARBA00022989"/>
    </source>
</evidence>
<dbReference type="PANTHER" id="PTHR31145">
    <property type="entry name" value="INTEGRAL MEMBRANE PROTEIN (AFU_ORTHOLOGUE AFUA_7G01610)"/>
    <property type="match status" value="1"/>
</dbReference>
<evidence type="ECO:0000256" key="6">
    <source>
        <dbReference type="ARBA" id="ARBA00023136"/>
    </source>
</evidence>
<reference evidence="12" key="1">
    <citation type="journal article" date="2017" name="Nat. Microbiol.">
        <title>Global analysis of biosynthetic gene clusters reveals vast potential of secondary metabolite production in Penicillium species.</title>
        <authorList>
            <person name="Nielsen J.C."/>
            <person name="Grijseels S."/>
            <person name="Prigent S."/>
            <person name="Ji B."/>
            <person name="Dainat J."/>
            <person name="Nielsen K.F."/>
            <person name="Frisvad J.C."/>
            <person name="Workman M."/>
            <person name="Nielsen J."/>
        </authorList>
    </citation>
    <scope>NUCLEOTIDE SEQUENCE [LARGE SCALE GENOMIC DNA]</scope>
    <source>
        <strain evidence="12">IBT 4502</strain>
    </source>
</reference>
<comment type="caution">
    <text evidence="11">The sequence shown here is derived from an EMBL/GenBank/DDBJ whole genome shotgun (WGS) entry which is preliminary data.</text>
</comment>
<keyword evidence="4 9" id="KW-0732">Signal</keyword>
<feature type="transmembrane region" description="Helical" evidence="8">
    <location>
        <begin position="482"/>
        <end position="502"/>
    </location>
</feature>
<sequence length="710" mass="77418">MQNFVWALLGLAIVPQALAADTLSTSGFNLCMTDSAINVQKMDVTYTRSTGVVVFDVAGTNAMEQNVSASITVTAYGNELYSKEFDPCGTDIHVDQLCPVPKGTFKASGSMEVPSQYASQIPGIAFNIPDLDGQAKLVLKSKGAQKNVACIESGLTNGHSTSVGAVKYASAGIAAGALALSGVSAISSAGTVGSPSSSPGFGDVMGWFHSMATNGMLSVAYPPVYRSFSSNFMWSTGMIPWPGMLQSIDRFRASTGGNLTTESYDYLKNASMKQSSSSSTNTTKRSWDYTIEFGTMVARSIEASADASVSNSSSSSDESESSKVNDLKQVAQELMVPSADVFMMVLLIFAIVIAVVVVGILLMKVILELWALYGNFPNKLTDFRKDYWGLMARTITNMILVLYSIWVLYCVYQLRKGDSWAAKLLAAITLSLFTALLLFFAIRIVYMARKYKKAEGDVDSLYEDKETWKKYSLFYDNYKKDFWWLFIPVIVYALVKGCIIAGGEGHGLFQSSGQLACEILLLGLLVWSRPYATKASMGINIAVQVVRVLSIACVLVFVEELGLSQTTKTVTGIVLIVVQSTLTAVLAILIAVNAFINCCRENPHAKRRREAEKANRDLDDLTPLDARDSLLMDHPQRKQYAEMSNFNFTGPYESYRDEPKRARSPGSNERDGLVHNDYGVAHGRSSPDSHHSRSSIEGRRPTAPGYGMAY</sequence>
<gene>
    <name evidence="11" type="ORF">PENPOL_c006G00829</name>
</gene>
<dbReference type="AlphaFoldDB" id="A0A1V6NL97"/>
<organism evidence="11 12">
    <name type="scientific">Penicillium polonicum</name>
    <dbReference type="NCBI Taxonomy" id="60169"/>
    <lineage>
        <taxon>Eukaryota</taxon>
        <taxon>Fungi</taxon>
        <taxon>Dikarya</taxon>
        <taxon>Ascomycota</taxon>
        <taxon>Pezizomycotina</taxon>
        <taxon>Eurotiomycetes</taxon>
        <taxon>Eurotiomycetidae</taxon>
        <taxon>Eurotiales</taxon>
        <taxon>Aspergillaceae</taxon>
        <taxon>Penicillium</taxon>
    </lineage>
</organism>
<feature type="transmembrane region" description="Helical" evidence="8">
    <location>
        <begin position="539"/>
        <end position="558"/>
    </location>
</feature>
<dbReference type="Proteomes" id="UP000191408">
    <property type="component" value="Unassembled WGS sequence"/>
</dbReference>
<dbReference type="InterPro" id="IPR010308">
    <property type="entry name" value="TRP_C"/>
</dbReference>
<keyword evidence="12" id="KW-1185">Reference proteome</keyword>
<feature type="transmembrane region" description="Helical" evidence="8">
    <location>
        <begin position="420"/>
        <end position="446"/>
    </location>
</feature>
<keyword evidence="5 8" id="KW-1133">Transmembrane helix</keyword>
<evidence type="ECO:0000256" key="8">
    <source>
        <dbReference type="SAM" id="Phobius"/>
    </source>
</evidence>
<keyword evidence="3 8" id="KW-0812">Transmembrane</keyword>
<keyword evidence="6 8" id="KW-0472">Membrane</keyword>
<dbReference type="SMART" id="SM01320">
    <property type="entry name" value="TRP_N"/>
    <property type="match status" value="1"/>
</dbReference>
<dbReference type="Pfam" id="PF06011">
    <property type="entry name" value="TRP"/>
    <property type="match status" value="1"/>
</dbReference>
<evidence type="ECO:0000256" key="2">
    <source>
        <dbReference type="ARBA" id="ARBA00010642"/>
    </source>
</evidence>
<feature type="region of interest" description="Disordered" evidence="7">
    <location>
        <begin position="651"/>
        <end position="710"/>
    </location>
</feature>
<evidence type="ECO:0000256" key="3">
    <source>
        <dbReference type="ARBA" id="ARBA00022692"/>
    </source>
</evidence>
<accession>A0A1V6NL97</accession>
<proteinExistence type="inferred from homology"/>
<dbReference type="OrthoDB" id="2115177at2759"/>
<dbReference type="EMBL" id="MDYM01000006">
    <property type="protein sequence ID" value="OQD65327.1"/>
    <property type="molecule type" value="Genomic_DNA"/>
</dbReference>
<feature type="chain" id="PRO_5010692291" description="ML-like domain-containing protein" evidence="9">
    <location>
        <begin position="20"/>
        <end position="710"/>
    </location>
</feature>
<evidence type="ECO:0000259" key="10">
    <source>
        <dbReference type="SMART" id="SM01320"/>
    </source>
</evidence>
<feature type="signal peptide" evidence="9">
    <location>
        <begin position="1"/>
        <end position="19"/>
    </location>
</feature>
<evidence type="ECO:0000256" key="9">
    <source>
        <dbReference type="SAM" id="SignalP"/>
    </source>
</evidence>
<feature type="transmembrane region" description="Helical" evidence="8">
    <location>
        <begin position="508"/>
        <end position="527"/>
    </location>
</feature>
<evidence type="ECO:0000256" key="4">
    <source>
        <dbReference type="ARBA" id="ARBA00022729"/>
    </source>
</evidence>
<comment type="subcellular location">
    <subcellularLocation>
        <location evidence="1">Membrane</location>
        <topology evidence="1">Multi-pass membrane protein</topology>
    </subcellularLocation>
</comment>
<name>A0A1V6NL97_PENPO</name>
<feature type="transmembrane region" description="Helical" evidence="8">
    <location>
        <begin position="341"/>
        <end position="373"/>
    </location>
</feature>
<evidence type="ECO:0000313" key="12">
    <source>
        <dbReference type="Proteomes" id="UP000191408"/>
    </source>
</evidence>
<feature type="transmembrane region" description="Helical" evidence="8">
    <location>
        <begin position="394"/>
        <end position="414"/>
    </location>
</feature>
<dbReference type="Pfam" id="PF14558">
    <property type="entry name" value="TRP_N"/>
    <property type="match status" value="1"/>
</dbReference>
<dbReference type="PANTHER" id="PTHR31145:SF5">
    <property type="entry name" value="DUF907 DOMAIN PROTEIN (AFU_ORTHOLOGUE AFUA_2G06100)"/>
    <property type="match status" value="1"/>
</dbReference>
<feature type="compositionally biased region" description="Basic and acidic residues" evidence="7">
    <location>
        <begin position="685"/>
        <end position="700"/>
    </location>
</feature>
<feature type="transmembrane region" description="Helical" evidence="8">
    <location>
        <begin position="570"/>
        <end position="599"/>
    </location>
</feature>
<feature type="domain" description="ML-like" evidence="10">
    <location>
        <begin position="21"/>
        <end position="162"/>
    </location>
</feature>
<comment type="similarity">
    <text evidence="2">Belongs to the transient receptor potential (TRP) ion channel family.</text>
</comment>
<dbReference type="InterPro" id="IPR032800">
    <property type="entry name" value="TRP_N"/>
</dbReference>
<dbReference type="STRING" id="60169.A0A1V6NL97"/>
<dbReference type="GO" id="GO:0016020">
    <property type="term" value="C:membrane"/>
    <property type="evidence" value="ECO:0007669"/>
    <property type="project" value="UniProtKB-SubCell"/>
</dbReference>
<dbReference type="GO" id="GO:0009272">
    <property type="term" value="P:fungal-type cell wall biogenesis"/>
    <property type="evidence" value="ECO:0007669"/>
    <property type="project" value="TreeGrafter"/>
</dbReference>
<dbReference type="InterPro" id="IPR040241">
    <property type="entry name" value="TRP_Flc/Pkd2-like"/>
</dbReference>
<evidence type="ECO:0000256" key="7">
    <source>
        <dbReference type="SAM" id="MobiDB-lite"/>
    </source>
</evidence>